<comment type="caution">
    <text evidence="1">The sequence shown here is derived from an EMBL/GenBank/DDBJ whole genome shotgun (WGS) entry which is preliminary data.</text>
</comment>
<dbReference type="EMBL" id="JAAGRQ010000002">
    <property type="protein sequence ID" value="NDY55247.1"/>
    <property type="molecule type" value="Genomic_DNA"/>
</dbReference>
<dbReference type="Pfam" id="PF12900">
    <property type="entry name" value="Pyridox_ox_2"/>
    <property type="match status" value="1"/>
</dbReference>
<dbReference type="InterPro" id="IPR024747">
    <property type="entry name" value="Pyridox_Oxase-rel"/>
</dbReference>
<keyword evidence="2" id="KW-1185">Reference proteome</keyword>
<evidence type="ECO:0000313" key="1">
    <source>
        <dbReference type="EMBL" id="NDY55247.1"/>
    </source>
</evidence>
<reference evidence="1 2" key="1">
    <citation type="submission" date="2020-02" db="EMBL/GenBank/DDBJ databases">
        <title>Comparative genomics of sulfur disproportionating microorganisms.</title>
        <authorList>
            <person name="Ward L.M."/>
            <person name="Bertran E."/>
            <person name="Johnston D.T."/>
        </authorList>
    </citation>
    <scope>NUCLEOTIDE SEQUENCE [LARGE SCALE GENOMIC DNA]</scope>
    <source>
        <strain evidence="1 2">DSM 3696</strain>
    </source>
</reference>
<dbReference type="PANTHER" id="PTHR34071:SF2">
    <property type="entry name" value="FLAVIN-NUCLEOTIDE-BINDING PROTEIN"/>
    <property type="match status" value="1"/>
</dbReference>
<proteinExistence type="predicted"/>
<sequence length="153" mass="17019">MRRKDREITDRAAIDDIIRNGRVMHLGLCQDNVPFVVPLFYAYDGQCLYFHSARAGTKIGIMKKNPVVCFEILDFQGIIDDDAPCDFEARHRTAIGLGTAVFLEDETEKIAALNLIVARFSARSFVFPKTKLGGTTVVKIEITSVKGKTHGLS</sequence>
<dbReference type="Proteomes" id="UP000469724">
    <property type="component" value="Unassembled WGS sequence"/>
</dbReference>
<protein>
    <submittedName>
        <fullName evidence="1">Pyridoxamine 5'-phosphate oxidase family protein</fullName>
    </submittedName>
</protein>
<name>A0A7K3NGN6_9BACT</name>
<evidence type="ECO:0000313" key="2">
    <source>
        <dbReference type="Proteomes" id="UP000469724"/>
    </source>
</evidence>
<gene>
    <name evidence="1" type="ORF">G3N56_00615</name>
</gene>
<dbReference type="Gene3D" id="2.30.110.10">
    <property type="entry name" value="Electron Transport, Fmn-binding Protein, Chain A"/>
    <property type="match status" value="1"/>
</dbReference>
<dbReference type="PANTHER" id="PTHR34071">
    <property type="entry name" value="5-NITROIMIDAZOLE ANTIBIOTICS RESISTANCE PROTEIN, NIMA-FAMILY-RELATED PROTEIN-RELATED"/>
    <property type="match status" value="1"/>
</dbReference>
<dbReference type="AlphaFoldDB" id="A0A7K3NGN6"/>
<dbReference type="InterPro" id="IPR012349">
    <property type="entry name" value="Split_barrel_FMN-bd"/>
</dbReference>
<organism evidence="1 2">
    <name type="scientific">Desulfolutivibrio sulfodismutans</name>
    <dbReference type="NCBI Taxonomy" id="63561"/>
    <lineage>
        <taxon>Bacteria</taxon>
        <taxon>Pseudomonadati</taxon>
        <taxon>Thermodesulfobacteriota</taxon>
        <taxon>Desulfovibrionia</taxon>
        <taxon>Desulfovibrionales</taxon>
        <taxon>Desulfovibrionaceae</taxon>
        <taxon>Desulfolutivibrio</taxon>
    </lineage>
</organism>
<accession>A0A7K3NGN6</accession>
<dbReference type="SUPFAM" id="SSF50475">
    <property type="entry name" value="FMN-binding split barrel"/>
    <property type="match status" value="1"/>
</dbReference>